<reference evidence="2" key="1">
    <citation type="submission" date="2016-10" db="EMBL/GenBank/DDBJ databases">
        <authorList>
            <person name="Varghese N."/>
            <person name="Submissions S."/>
        </authorList>
    </citation>
    <scope>NUCLEOTIDE SEQUENCE [LARGE SCALE GENOMIC DNA]</scope>
    <source>
        <strain evidence="2">ATCC 43811</strain>
    </source>
</reference>
<sequence>MKKLLTLLATSSCMFSPFTTVSISNAPDSTHIPSYSATGPLYKKLQGTIWKRQATLNSDYYLFFDRVENKYGVLLLSTGQLPTRYPDDSEYIKFSIHHTTSANQEVLRQDNLGPVGIPEYFGIALKSTGLGLQTTSGPDIKKINAILTAQTGTEWRLYQR</sequence>
<dbReference type="EMBL" id="FOKY01000001">
    <property type="protein sequence ID" value="SFB69890.1"/>
    <property type="molecule type" value="Genomic_DNA"/>
</dbReference>
<keyword evidence="2" id="KW-1185">Reference proteome</keyword>
<protein>
    <submittedName>
        <fullName evidence="1">Uncharacterized protein</fullName>
    </submittedName>
</protein>
<dbReference type="Proteomes" id="UP000240042">
    <property type="component" value="Unassembled WGS sequence"/>
</dbReference>
<dbReference type="AlphaFoldDB" id="A0A1I1DAP6"/>
<gene>
    <name evidence="1" type="ORF">SAMN02745150_00310</name>
</gene>
<evidence type="ECO:0000313" key="2">
    <source>
        <dbReference type="Proteomes" id="UP000240042"/>
    </source>
</evidence>
<evidence type="ECO:0000313" key="1">
    <source>
        <dbReference type="EMBL" id="SFB69890.1"/>
    </source>
</evidence>
<name>A0A1I1DAP6_BREAD</name>
<organism evidence="1 2">
    <name type="scientific">Brevinema andersonii</name>
    <dbReference type="NCBI Taxonomy" id="34097"/>
    <lineage>
        <taxon>Bacteria</taxon>
        <taxon>Pseudomonadati</taxon>
        <taxon>Spirochaetota</taxon>
        <taxon>Spirochaetia</taxon>
        <taxon>Brevinematales</taxon>
        <taxon>Brevinemataceae</taxon>
        <taxon>Brevinema</taxon>
    </lineage>
</organism>
<dbReference type="RefSeq" id="WP_092317663.1">
    <property type="nucleotide sequence ID" value="NZ_FOKY01000001.1"/>
</dbReference>
<accession>A0A1I1DAP6</accession>
<proteinExistence type="predicted"/>
<dbReference type="STRING" id="34097.SAMN02745150_00310"/>